<comment type="caution">
    <text evidence="1">The sequence shown here is derived from an EMBL/GenBank/DDBJ whole genome shotgun (WGS) entry which is preliminary data.</text>
</comment>
<evidence type="ECO:0008006" key="3">
    <source>
        <dbReference type="Google" id="ProtNLM"/>
    </source>
</evidence>
<reference evidence="1" key="1">
    <citation type="submission" date="2022-11" db="EMBL/GenBank/DDBJ databases">
        <authorList>
            <person name="Petersen C."/>
        </authorList>
    </citation>
    <scope>NUCLEOTIDE SEQUENCE</scope>
    <source>
        <strain evidence="1">IBT 34128</strain>
    </source>
</reference>
<dbReference type="GeneID" id="81390639"/>
<dbReference type="OrthoDB" id="496981at2759"/>
<dbReference type="SMART" id="SM00855">
    <property type="entry name" value="PGAM"/>
    <property type="match status" value="1"/>
</dbReference>
<dbReference type="Pfam" id="PF00300">
    <property type="entry name" value="His_Phos_1"/>
    <property type="match status" value="1"/>
</dbReference>
<dbReference type="AlphaFoldDB" id="A0A9W9GAW6"/>
<accession>A0A9W9GAW6</accession>
<dbReference type="InterPro" id="IPR029033">
    <property type="entry name" value="His_PPase_superfam"/>
</dbReference>
<name>A0A9W9GAW6_9EURO</name>
<evidence type="ECO:0000313" key="2">
    <source>
        <dbReference type="Proteomes" id="UP001141434"/>
    </source>
</evidence>
<dbReference type="Gene3D" id="3.40.50.1240">
    <property type="entry name" value="Phosphoglycerate mutase-like"/>
    <property type="match status" value="1"/>
</dbReference>
<proteinExistence type="predicted"/>
<dbReference type="InterPro" id="IPR013078">
    <property type="entry name" value="His_Pase_superF_clade-1"/>
</dbReference>
<dbReference type="SUPFAM" id="SSF53254">
    <property type="entry name" value="Phosphoglycerate mutase-like"/>
    <property type="match status" value="1"/>
</dbReference>
<dbReference type="GO" id="GO:0005737">
    <property type="term" value="C:cytoplasm"/>
    <property type="evidence" value="ECO:0007669"/>
    <property type="project" value="TreeGrafter"/>
</dbReference>
<sequence>MLTMGQPQFFRYTTETGYFLQDEETTDPATFDYVATNFGLIPKVYGTESEDNSQATQWQRFNTHIQSLNDQAEPRTRYKVLFLGRHGEGVHNVAERRYGTQAWDDYWSLLDGDEYGTWVDARLTDLGISQAKTANAAWAQQIEHGIPSPQSYYVSPLNRCLETGRITFEGLGLPDTDPFRPLIQELLRETTGVHTCDRRSKASEIAAQFPLYRFEPDFAEDDPLWDPKRRESDNERNQRLIGLLNDIFGSDENVFLSLTAHSGAITSILEVTGHRPFPLATGAVIPVVVRAEQIGQGSQARPSGADSAINILADRARTDSDLTALMKVVASGRASAEQMEALQRCVDQAEVVQG</sequence>
<dbReference type="InterPro" id="IPR050275">
    <property type="entry name" value="PGM_Phosphatase"/>
</dbReference>
<dbReference type="Proteomes" id="UP001141434">
    <property type="component" value="Unassembled WGS sequence"/>
</dbReference>
<keyword evidence="2" id="KW-1185">Reference proteome</keyword>
<dbReference type="PANTHER" id="PTHR48100">
    <property type="entry name" value="BROAD-SPECIFICITY PHOSPHATASE YOR283W-RELATED"/>
    <property type="match status" value="1"/>
</dbReference>
<dbReference type="RefSeq" id="XP_056516321.1">
    <property type="nucleotide sequence ID" value="XM_056651471.1"/>
</dbReference>
<dbReference type="GO" id="GO:0016791">
    <property type="term" value="F:phosphatase activity"/>
    <property type="evidence" value="ECO:0007669"/>
    <property type="project" value="TreeGrafter"/>
</dbReference>
<protein>
    <recommendedName>
        <fullName evidence="3">Phosphoglycerate mutase</fullName>
    </recommendedName>
</protein>
<organism evidence="1 2">
    <name type="scientific">Penicillium alfredii</name>
    <dbReference type="NCBI Taxonomy" id="1506179"/>
    <lineage>
        <taxon>Eukaryota</taxon>
        <taxon>Fungi</taxon>
        <taxon>Dikarya</taxon>
        <taxon>Ascomycota</taxon>
        <taxon>Pezizomycotina</taxon>
        <taxon>Eurotiomycetes</taxon>
        <taxon>Eurotiomycetidae</taxon>
        <taxon>Eurotiales</taxon>
        <taxon>Aspergillaceae</taxon>
        <taxon>Penicillium</taxon>
    </lineage>
</organism>
<dbReference type="EMBL" id="JAPMSZ010000001">
    <property type="protein sequence ID" value="KAJ5115129.1"/>
    <property type="molecule type" value="Genomic_DNA"/>
</dbReference>
<dbReference type="PANTHER" id="PTHR48100:SF1">
    <property type="entry name" value="HISTIDINE PHOSPHATASE FAMILY PROTEIN-RELATED"/>
    <property type="match status" value="1"/>
</dbReference>
<evidence type="ECO:0000313" key="1">
    <source>
        <dbReference type="EMBL" id="KAJ5115129.1"/>
    </source>
</evidence>
<gene>
    <name evidence="1" type="ORF">NUU61_000888</name>
</gene>
<dbReference type="CDD" id="cd07040">
    <property type="entry name" value="HP"/>
    <property type="match status" value="1"/>
</dbReference>
<reference evidence="1" key="2">
    <citation type="journal article" date="2023" name="IMA Fungus">
        <title>Comparative genomic study of the Penicillium genus elucidates a diverse pangenome and 15 lateral gene transfer events.</title>
        <authorList>
            <person name="Petersen C."/>
            <person name="Sorensen T."/>
            <person name="Nielsen M.R."/>
            <person name="Sondergaard T.E."/>
            <person name="Sorensen J.L."/>
            <person name="Fitzpatrick D.A."/>
            <person name="Frisvad J.C."/>
            <person name="Nielsen K.L."/>
        </authorList>
    </citation>
    <scope>NUCLEOTIDE SEQUENCE</scope>
    <source>
        <strain evidence="1">IBT 34128</strain>
    </source>
</reference>